<proteinExistence type="predicted"/>
<accession>Q2GE52</accession>
<dbReference type="AlphaFoldDB" id="Q2GE52"/>
<gene>
    <name evidence="2" type="ordered locus">NSE_0355</name>
</gene>
<sequence>MLNADGLFLVGALVLLFAAEDHLIFISLLTPT</sequence>
<dbReference type="KEGG" id="nse:NSE_0355"/>
<reference evidence="2 3" key="1">
    <citation type="journal article" date="2006" name="PLoS Genet.">
        <title>Comparative genomics of emerging human ehrlichiosis agents.</title>
        <authorList>
            <person name="Dunning Hotopp J.C."/>
            <person name="Lin M."/>
            <person name="Madupu R."/>
            <person name="Crabtree J."/>
            <person name="Angiuoli S.V."/>
            <person name="Eisen J.A."/>
            <person name="Seshadri R."/>
            <person name="Ren Q."/>
            <person name="Wu M."/>
            <person name="Utterback T.R."/>
            <person name="Smith S."/>
            <person name="Lewis M."/>
            <person name="Khouri H."/>
            <person name="Zhang C."/>
            <person name="Niu H."/>
            <person name="Lin Q."/>
            <person name="Ohashi N."/>
            <person name="Zhi N."/>
            <person name="Nelson W."/>
            <person name="Brinkac L.M."/>
            <person name="Dodson R.J."/>
            <person name="Rosovitz M.J."/>
            <person name="Sundaram J."/>
            <person name="Daugherty S.C."/>
            <person name="Davidsen T."/>
            <person name="Durkin A.S."/>
            <person name="Gwinn M."/>
            <person name="Haft D.H."/>
            <person name="Selengut J.D."/>
            <person name="Sullivan S.A."/>
            <person name="Zafar N."/>
            <person name="Zhou L."/>
            <person name="Benahmed F."/>
            <person name="Forberger H."/>
            <person name="Halpin R."/>
            <person name="Mulligan S."/>
            <person name="Robinson J."/>
            <person name="White O."/>
            <person name="Rikihisa Y."/>
            <person name="Tettelin H."/>
        </authorList>
    </citation>
    <scope>NUCLEOTIDE SEQUENCE [LARGE SCALE GENOMIC DNA]</scope>
    <source>
        <strain evidence="3">ATCC VR-367 / Miyayama</strain>
    </source>
</reference>
<keyword evidence="1" id="KW-1133">Transmembrane helix</keyword>
<name>Q2GE52_EHRS3</name>
<dbReference type="Proteomes" id="UP000001942">
    <property type="component" value="Chromosome"/>
</dbReference>
<organism evidence="2 3">
    <name type="scientific">Ehrlichia sennetsu (strain ATCC VR-367 / Miyayama)</name>
    <name type="common">Neorickettsia sennetsu</name>
    <dbReference type="NCBI Taxonomy" id="222891"/>
    <lineage>
        <taxon>Bacteria</taxon>
        <taxon>Pseudomonadati</taxon>
        <taxon>Pseudomonadota</taxon>
        <taxon>Alphaproteobacteria</taxon>
        <taxon>Rickettsiales</taxon>
        <taxon>Anaplasmataceae</taxon>
        <taxon>Ehrlichia</taxon>
    </lineage>
</organism>
<protein>
    <submittedName>
        <fullName evidence="2">Uncharacterized protein</fullName>
    </submittedName>
</protein>
<feature type="transmembrane region" description="Helical" evidence="1">
    <location>
        <begin position="6"/>
        <end position="29"/>
    </location>
</feature>
<evidence type="ECO:0000256" key="1">
    <source>
        <dbReference type="SAM" id="Phobius"/>
    </source>
</evidence>
<dbReference type="HOGENOM" id="CLU_3390434_0_0_5"/>
<dbReference type="STRING" id="222891.NSE_0355"/>
<evidence type="ECO:0000313" key="3">
    <source>
        <dbReference type="Proteomes" id="UP000001942"/>
    </source>
</evidence>
<keyword evidence="3" id="KW-1185">Reference proteome</keyword>
<dbReference type="EMBL" id="CP000237">
    <property type="protein sequence ID" value="ABD45722.1"/>
    <property type="molecule type" value="Genomic_DNA"/>
</dbReference>
<evidence type="ECO:0000313" key="2">
    <source>
        <dbReference type="EMBL" id="ABD45722.1"/>
    </source>
</evidence>
<keyword evidence="1" id="KW-0812">Transmembrane</keyword>
<keyword evidence="1" id="KW-0472">Membrane</keyword>